<dbReference type="Proteomes" id="UP000306441">
    <property type="component" value="Unassembled WGS sequence"/>
</dbReference>
<protein>
    <submittedName>
        <fullName evidence="2">Uncharacterized protein</fullName>
    </submittedName>
</protein>
<dbReference type="EMBL" id="SSNY01000010">
    <property type="protein sequence ID" value="THF55791.1"/>
    <property type="molecule type" value="Genomic_DNA"/>
</dbReference>
<keyword evidence="1" id="KW-0472">Membrane</keyword>
<evidence type="ECO:0000313" key="2">
    <source>
        <dbReference type="EMBL" id="THF55791.1"/>
    </source>
</evidence>
<comment type="caution">
    <text evidence="2">The sequence shown here is derived from an EMBL/GenBank/DDBJ whole genome shotgun (WGS) entry which is preliminary data.</text>
</comment>
<keyword evidence="1" id="KW-0812">Transmembrane</keyword>
<name>A0ABY2Q4P7_9HYPH</name>
<proteinExistence type="predicted"/>
<evidence type="ECO:0000313" key="3">
    <source>
        <dbReference type="Proteomes" id="UP000306441"/>
    </source>
</evidence>
<dbReference type="RefSeq" id="WP_136359387.1">
    <property type="nucleotide sequence ID" value="NZ_SSNY01000010.1"/>
</dbReference>
<sequence length="79" mass="7688">MAARGDIEIIDRNAARLKPAAGSMRAPSASAAGPFEPVVPPRKGAGLGDALVTGLLVVYPAFATVAAVVVGFALSGGGA</sequence>
<evidence type="ECO:0000256" key="1">
    <source>
        <dbReference type="SAM" id="Phobius"/>
    </source>
</evidence>
<keyword evidence="1" id="KW-1133">Transmembrane helix</keyword>
<gene>
    <name evidence="2" type="ORF">E6C48_17135</name>
</gene>
<feature type="transmembrane region" description="Helical" evidence="1">
    <location>
        <begin position="50"/>
        <end position="74"/>
    </location>
</feature>
<accession>A0ABY2Q4P7</accession>
<reference evidence="2 3" key="1">
    <citation type="submission" date="2019-04" db="EMBL/GenBank/DDBJ databases">
        <title>Mesorhizobium composti sp. nov., isolated from compost.</title>
        <authorList>
            <person name="Lin S.-Y."/>
            <person name="Hameed A."/>
            <person name="Hsieh Y.-T."/>
            <person name="Young C.-C."/>
        </authorList>
    </citation>
    <scope>NUCLEOTIDE SEQUENCE [LARGE SCALE GENOMIC DNA]</scope>
    <source>
        <strain evidence="2 3">CC-YTH430</strain>
    </source>
</reference>
<organism evidence="2 3">
    <name type="scientific">Ollibium composti</name>
    <dbReference type="NCBI Taxonomy" id="2675109"/>
    <lineage>
        <taxon>Bacteria</taxon>
        <taxon>Pseudomonadati</taxon>
        <taxon>Pseudomonadota</taxon>
        <taxon>Alphaproteobacteria</taxon>
        <taxon>Hyphomicrobiales</taxon>
        <taxon>Phyllobacteriaceae</taxon>
        <taxon>Ollibium</taxon>
    </lineage>
</organism>
<keyword evidence="3" id="KW-1185">Reference proteome</keyword>